<evidence type="ECO:0000313" key="2">
    <source>
        <dbReference type="EMBL" id="OQP51909.1"/>
    </source>
</evidence>
<dbReference type="Pfam" id="PF03235">
    <property type="entry name" value="GmrSD_N"/>
    <property type="match status" value="1"/>
</dbReference>
<comment type="caution">
    <text evidence="2">The sequence shown here is derived from an EMBL/GenBank/DDBJ whole genome shotgun (WGS) entry which is preliminary data.</text>
</comment>
<feature type="domain" description="GmrSD restriction endonucleases N-terminal" evidence="1">
    <location>
        <begin position="8"/>
        <end position="261"/>
    </location>
</feature>
<dbReference type="OrthoDB" id="9798761at2"/>
<protein>
    <recommendedName>
        <fullName evidence="1">GmrSD restriction endonucleases N-terminal domain-containing protein</fullName>
    </recommendedName>
</protein>
<dbReference type="AlphaFoldDB" id="A0A1V9F0M5"/>
<proteinExistence type="predicted"/>
<dbReference type="STRING" id="550983.A4R26_29260"/>
<dbReference type="RefSeq" id="WP_081169870.1">
    <property type="nucleotide sequence ID" value="NZ_LWBP01000216.1"/>
</dbReference>
<dbReference type="Proteomes" id="UP000192276">
    <property type="component" value="Unassembled WGS sequence"/>
</dbReference>
<sequence length="682" mass="79540">MEQTQSIKDLIIDIDEKKVYLPEFQRDFVWEISKTYDLFDSLIKDIFIGAIIFGVPSFDIAIREIDNRKKIVKGKKRPSLGVRTITKREIEQINKVGGNFRLILDGQQRTTSIYRALKGTDEVWFIAKNEEEIETGNFENAKLEALLHEISGEQDAERLSIKLSDVWDVEENDYDEDEIKEKLFYATDYYKNCCADEGFDVKAEFKKFRNLRKKIADLFKSEKLLSYYLLDMNLEKFVVFFERSNTRGVQLNFIDILAAKLYTGNFNLKEKIKEFEIQNSNIVFIPEIIVRSIAFIKSSPKEINRNYILTSLNAGDFKDWWDKVCKLYKVTIDFLYENNFIISQDWMPYDNMIIPLINFLKEIGGDFHQMNTDQKRFIEYWYWNSVFSLRYSGSSNERIIEDSNILIQIAKGKKINSASYFNKLSKIQILSADDIYSFNKKANAVYKGILNLINYEKSGLINWNNDSRLSLNSTLEDHHIYPKNYLSQALGTESEKGLIDCVANRTLIPKIQNIKISDQTPSEYLNEIRKVNPEIQKSLENHLITRELLNGEYDREFSFFLDSRVNSIFEIVSRRLIQPKEAIREKFYEEIKYEDTANINIYCSYKGNKAEATFNPATTKIFYNGKLYDSPSAAALAVKIDNGATDNPSENGWTFWKYMDEIGMEKKINDLRAGTKITSLTT</sequence>
<name>A0A1V9F0M5_9BACT</name>
<accession>A0A1V9F0M5</accession>
<organism evidence="2 3">
    <name type="scientific">Niastella populi</name>
    <dbReference type="NCBI Taxonomy" id="550983"/>
    <lineage>
        <taxon>Bacteria</taxon>
        <taxon>Pseudomonadati</taxon>
        <taxon>Bacteroidota</taxon>
        <taxon>Chitinophagia</taxon>
        <taxon>Chitinophagales</taxon>
        <taxon>Chitinophagaceae</taxon>
        <taxon>Niastella</taxon>
    </lineage>
</organism>
<gene>
    <name evidence="2" type="ORF">A4R26_29260</name>
</gene>
<dbReference type="EMBL" id="LWBP01000216">
    <property type="protein sequence ID" value="OQP51909.1"/>
    <property type="molecule type" value="Genomic_DNA"/>
</dbReference>
<keyword evidence="3" id="KW-1185">Reference proteome</keyword>
<dbReference type="InterPro" id="IPR004919">
    <property type="entry name" value="GmrSD_N"/>
</dbReference>
<evidence type="ECO:0000259" key="1">
    <source>
        <dbReference type="Pfam" id="PF03235"/>
    </source>
</evidence>
<evidence type="ECO:0000313" key="3">
    <source>
        <dbReference type="Proteomes" id="UP000192276"/>
    </source>
</evidence>
<dbReference type="PANTHER" id="PTHR37292:SF2">
    <property type="entry name" value="DUF262 DOMAIN-CONTAINING PROTEIN"/>
    <property type="match status" value="1"/>
</dbReference>
<dbReference type="PANTHER" id="PTHR37292">
    <property type="entry name" value="VNG6097C"/>
    <property type="match status" value="1"/>
</dbReference>
<reference evidence="3" key="1">
    <citation type="submission" date="2016-04" db="EMBL/GenBank/DDBJ databases">
        <authorList>
            <person name="Chen L."/>
            <person name="Zhuang W."/>
            <person name="Wang G."/>
        </authorList>
    </citation>
    <scope>NUCLEOTIDE SEQUENCE [LARGE SCALE GENOMIC DNA]</scope>
    <source>
        <strain evidence="3">208</strain>
    </source>
</reference>